<dbReference type="GO" id="GO:0005509">
    <property type="term" value="F:calcium ion binding"/>
    <property type="evidence" value="ECO:0007669"/>
    <property type="project" value="InterPro"/>
</dbReference>
<feature type="compositionally biased region" description="Gly residues" evidence="6">
    <location>
        <begin position="1465"/>
        <end position="1487"/>
    </location>
</feature>
<comment type="subcellular location">
    <subcellularLocation>
        <location evidence="1">Secreted</location>
    </subcellularLocation>
</comment>
<dbReference type="Pfam" id="PF03160">
    <property type="entry name" value="Calx-beta"/>
    <property type="match status" value="1"/>
</dbReference>
<dbReference type="Proteomes" id="UP000245765">
    <property type="component" value="Unassembled WGS sequence"/>
</dbReference>
<feature type="compositionally biased region" description="Basic and acidic residues" evidence="6">
    <location>
        <begin position="609"/>
        <end position="621"/>
    </location>
</feature>
<dbReference type="SUPFAM" id="SSF51261">
    <property type="entry name" value="Duplicated hybrid motif"/>
    <property type="match status" value="1"/>
</dbReference>
<feature type="region of interest" description="Disordered" evidence="6">
    <location>
        <begin position="596"/>
        <end position="656"/>
    </location>
</feature>
<gene>
    <name evidence="9" type="ORF">DFH01_23670</name>
</gene>
<name>A0A317F751_9PROT</name>
<dbReference type="InterPro" id="IPR003644">
    <property type="entry name" value="Calx_beta"/>
</dbReference>
<feature type="domain" description="Calx-beta" evidence="8">
    <location>
        <begin position="803"/>
        <end position="912"/>
    </location>
</feature>
<keyword evidence="5" id="KW-0106">Calcium</keyword>
<dbReference type="EMBL" id="QGNA01000006">
    <property type="protein sequence ID" value="PWS34545.1"/>
    <property type="molecule type" value="Genomic_DNA"/>
</dbReference>
<evidence type="ECO:0000256" key="2">
    <source>
        <dbReference type="ARBA" id="ARBA00022525"/>
    </source>
</evidence>
<dbReference type="SUPFAM" id="SSF51120">
    <property type="entry name" value="beta-Roll"/>
    <property type="match status" value="8"/>
</dbReference>
<dbReference type="Gene3D" id="2.150.10.10">
    <property type="entry name" value="Serralysin-like metalloprotease, C-terminal"/>
    <property type="match status" value="9"/>
</dbReference>
<dbReference type="InterPro" id="IPR029058">
    <property type="entry name" value="AB_hydrolase_fold"/>
</dbReference>
<dbReference type="InterPro" id="IPR001343">
    <property type="entry name" value="Hemolysn_Ca-bd"/>
</dbReference>
<dbReference type="CDD" id="cd12797">
    <property type="entry name" value="M23_peptidase"/>
    <property type="match status" value="1"/>
</dbReference>
<dbReference type="GO" id="GO:0007154">
    <property type="term" value="P:cell communication"/>
    <property type="evidence" value="ECO:0007669"/>
    <property type="project" value="InterPro"/>
</dbReference>
<feature type="region of interest" description="Disordered" evidence="6">
    <location>
        <begin position="1454"/>
        <end position="1487"/>
    </location>
</feature>
<evidence type="ECO:0000256" key="5">
    <source>
        <dbReference type="ARBA" id="ARBA00022837"/>
    </source>
</evidence>
<dbReference type="PRINTS" id="PR00313">
    <property type="entry name" value="CABNDNGRPT"/>
</dbReference>
<keyword evidence="10" id="KW-1185">Reference proteome</keyword>
<protein>
    <recommendedName>
        <fullName evidence="11">Peptidase M23 domain-containing protein</fullName>
    </recommendedName>
</protein>
<dbReference type="Gene3D" id="2.60.40.2030">
    <property type="match status" value="1"/>
</dbReference>
<sequence length="1972" mass="200402">MIAAHLPFSASLGPTVVTQGVGGSTSHTGVLYHSWDFAVPFGTPILAIADGWVVDYFDGAASGQAGAGNAGNIITVRHEGGYSSAFHLEQGSIPEWIRAAVDAGGEARVLQGQLLGVVGNTGLLTGPHIHITAGAETVSWGASTGHSVLVANGHPGANGISPVSFAEAVAGIPTVGQALVSQNALLDGEAGSLSEADAILAGTFLSMVVYGGSVLPSTYRGALQDNDDERNYDDLYSAYLGSRDTPWTVLTEVDLNSARFLDDNGERLGSITPGGLYLSAATSVFEGNFNEAIAARTVINGEHTLILSFRGTDGIDGAGQAQTFFGPGLVQYYLGLRPFIAAVADYVADTSRQITNVIVAGHSLGGTVADLFFIVDAPAFSGVNLKVVSIASAGLPPDLEVGGELVAGSSLVADAIARAADGYVGVAHTNDRVSHSVEVTSISDYFDTNLSPNNVLQHNIHYFGFDLEIEVPRIDNVDVTYPSNPFEFVHGFGAEHNIELYWANLQAALHDPLYALRGTREIVVGLADYSRVPDFDGEHRARFQYWDGARTVGIDNDSGPGALEGSAQGDYILGLTGNDHLSGLAGNDLLSGGGGNDTVLGGTGNDTVHGGDNDDDLRGQENADSLFGGQGRDVLYGGEENDTLDGGGVGSGGGGDQLLGEDGDDILYGLDGANTYYGGPDADRFVFKGPIDFVDVVGDYNQGNLGRYDSSEGDVIDISPIVGAAFLGGQSETALWAVEYSSLDKKVRLLVDADGTGNDSLLRTVAILEGVPFGDAGIKVIVDPTGGASPPVPRSVLSPTGSYSISPASRVVNEDTGSISFTIRRPDARLAETVYVSTTFNRGSLNDDDYVGWLNIPVTFTAGDDDETVTIVINDDSSREAPETFGLIIQSWPDQPASKYLASSSFTILDDDASGGSGSFATGNDEVWIEPVVGARSYDGLAGTDLAILDLRSWSGGITSSSTSTTRSFASSGNSLHFTNVETFFVIAGSGNDALTGGSGVDGLVGGSGNDTLDGGGGSDVLIGGNGNDVFQGVGFAEIVDGGSGEDTVHFDLSSQTQAITIDLRTGEAADGWWTGVEFITGTLGQGDDTVTAGMQLATINGHTGVDLIVLDYSGTLADGRTATRVKLDSMSGTTGEEDVFLSGSTTAVKFSINDFERFAITGTAGDDEIRGRDSGNTLIGLGGNDTLTGGAGNDSLDGGAGNDFFGNVGVGDVLVGGTGQDTANVNLSDVTAAMTIDLLTGQGAGAGTSWTGVEFITGTMGQGDDTVMAGMQLATILGHGGTDLIVLDYSGTLADGRTATQVLFQALAHSNNELVYLSGSTTAVQFAINDFERFAITGTAGDDEIRGGNAGNTLIGLDGNDTLTGGVGNDSLDGGAEDDRLDGGAGNDVYVVDSPGDVIVENVGAGFDTVLAHVSWTLSNHLEALALLGSASINGTGNGLDNHVKGNIAANRLAGSSGNDTVEGGDGADSLDGGGGNDSVDGGGGVDTAVFSGHRADYSITALPGGGLVVQDLRSGAPDGADTLIGVEVQQFADQRITFLGGGTDSAETLTGTVGPDLFHAIGGNDVLYGHADADTLDGGEGADTMLGGPGDDAYFIDGLADRILETRTGGADTVHASLTWTLGAHQEDLVLTGTDAIDGTGNNLANVITGNVAANTLLGGGRADTLIGGGGNDLYLIDATDVLIEQAGGGNDTVVANATFALPDHIEVLRFNGIANVRGDGNAGDNFILGNVGNNRLVGYDGNDTLNGGLGNDTLQGGEGADSLVGGEGADRLDGGNGDDTYVLADADVVIELANAGIDTVLSNISYTLPGAVENLTLLGSGDIAGTGNALDNVLTGNGGANVLRGLGGDDRLSGGQAGDTLEGGLGADTLTGSGGFDHFLWMSPTEGGDAVEDFRPGDDKLAFLAGGFGGLAVVTLSQNAAADAAAQFIYTKATGVLEWDADGTGGIAAVTIATLSNKPTLAATDFVLA</sequence>
<dbReference type="InterPro" id="IPR050557">
    <property type="entry name" value="RTX_toxin/Mannuronan_C5-epim"/>
</dbReference>
<dbReference type="RefSeq" id="WP_109872996.1">
    <property type="nucleotide sequence ID" value="NZ_QGNA01000006.1"/>
</dbReference>
<evidence type="ECO:0008006" key="11">
    <source>
        <dbReference type="Google" id="ProtNLM"/>
    </source>
</evidence>
<dbReference type="SUPFAM" id="SSF53474">
    <property type="entry name" value="alpha/beta-Hydrolases"/>
    <property type="match status" value="1"/>
</dbReference>
<dbReference type="GO" id="GO:0005576">
    <property type="term" value="C:extracellular region"/>
    <property type="evidence" value="ECO:0007669"/>
    <property type="project" value="UniProtKB-SubCell"/>
</dbReference>
<evidence type="ECO:0000259" key="7">
    <source>
        <dbReference type="Pfam" id="PF01551"/>
    </source>
</evidence>
<evidence type="ECO:0000256" key="3">
    <source>
        <dbReference type="ARBA" id="ARBA00022729"/>
    </source>
</evidence>
<dbReference type="Gene3D" id="3.40.50.1820">
    <property type="entry name" value="alpha/beta hydrolase"/>
    <property type="match status" value="1"/>
</dbReference>
<dbReference type="PROSITE" id="PS00330">
    <property type="entry name" value="HEMOLYSIN_CALCIUM"/>
    <property type="match status" value="9"/>
</dbReference>
<dbReference type="Gene3D" id="2.70.70.10">
    <property type="entry name" value="Glucose Permease (Domain IIA)"/>
    <property type="match status" value="1"/>
</dbReference>
<accession>A0A317F751</accession>
<comment type="caution">
    <text evidence="9">The sequence shown here is derived from an EMBL/GenBank/DDBJ whole genome shotgun (WGS) entry which is preliminary data.</text>
</comment>
<evidence type="ECO:0000259" key="8">
    <source>
        <dbReference type="Pfam" id="PF03160"/>
    </source>
</evidence>
<keyword evidence="3" id="KW-0732">Signal</keyword>
<dbReference type="SUPFAM" id="SSF141072">
    <property type="entry name" value="CalX-like"/>
    <property type="match status" value="1"/>
</dbReference>
<organism evidence="9 10">
    <name type="scientific">Falsiroseomonas bella</name>
    <dbReference type="NCBI Taxonomy" id="2184016"/>
    <lineage>
        <taxon>Bacteria</taxon>
        <taxon>Pseudomonadati</taxon>
        <taxon>Pseudomonadota</taxon>
        <taxon>Alphaproteobacteria</taxon>
        <taxon>Acetobacterales</taxon>
        <taxon>Roseomonadaceae</taxon>
        <taxon>Falsiroseomonas</taxon>
    </lineage>
</organism>
<dbReference type="InterPro" id="IPR018511">
    <property type="entry name" value="Hemolysin-typ_Ca-bd_CS"/>
</dbReference>
<keyword evidence="4" id="KW-0677">Repeat</keyword>
<evidence type="ECO:0000256" key="4">
    <source>
        <dbReference type="ARBA" id="ARBA00022737"/>
    </source>
</evidence>
<dbReference type="PANTHER" id="PTHR38340">
    <property type="entry name" value="S-LAYER PROTEIN"/>
    <property type="match status" value="1"/>
</dbReference>
<dbReference type="Pfam" id="PF00353">
    <property type="entry name" value="HemolysinCabind"/>
    <property type="match status" value="11"/>
</dbReference>
<dbReference type="InterPro" id="IPR016047">
    <property type="entry name" value="M23ase_b-sheet_dom"/>
</dbReference>
<feature type="domain" description="M23ase beta-sheet core" evidence="7">
    <location>
        <begin position="34"/>
        <end position="132"/>
    </location>
</feature>
<dbReference type="GO" id="GO:0016020">
    <property type="term" value="C:membrane"/>
    <property type="evidence" value="ECO:0007669"/>
    <property type="project" value="InterPro"/>
</dbReference>
<evidence type="ECO:0000313" key="9">
    <source>
        <dbReference type="EMBL" id="PWS34545.1"/>
    </source>
</evidence>
<evidence type="ECO:0000256" key="6">
    <source>
        <dbReference type="SAM" id="MobiDB-lite"/>
    </source>
</evidence>
<feature type="compositionally biased region" description="Gly residues" evidence="6">
    <location>
        <begin position="645"/>
        <end position="656"/>
    </location>
</feature>
<dbReference type="InterPro" id="IPR038081">
    <property type="entry name" value="CalX-like_sf"/>
</dbReference>
<reference evidence="10" key="1">
    <citation type="submission" date="2018-05" db="EMBL/GenBank/DDBJ databases">
        <authorList>
            <person name="Du Z."/>
            <person name="Wang X."/>
        </authorList>
    </citation>
    <scope>NUCLEOTIDE SEQUENCE [LARGE SCALE GENOMIC DNA]</scope>
    <source>
        <strain evidence="10">CQN31</strain>
    </source>
</reference>
<dbReference type="OrthoDB" id="223957at2"/>
<evidence type="ECO:0000256" key="1">
    <source>
        <dbReference type="ARBA" id="ARBA00004613"/>
    </source>
</evidence>
<dbReference type="InterPro" id="IPR011055">
    <property type="entry name" value="Dup_hybrid_motif"/>
</dbReference>
<evidence type="ECO:0000313" key="10">
    <source>
        <dbReference type="Proteomes" id="UP000245765"/>
    </source>
</evidence>
<dbReference type="PANTHER" id="PTHR38340:SF1">
    <property type="entry name" value="S-LAYER PROTEIN"/>
    <property type="match status" value="1"/>
</dbReference>
<proteinExistence type="predicted"/>
<keyword evidence="2" id="KW-0964">Secreted</keyword>
<dbReference type="Pfam" id="PF01551">
    <property type="entry name" value="Peptidase_M23"/>
    <property type="match status" value="1"/>
</dbReference>
<dbReference type="InterPro" id="IPR011049">
    <property type="entry name" value="Serralysin-like_metalloprot_C"/>
</dbReference>